<dbReference type="GO" id="GO:0008324">
    <property type="term" value="F:monoatomic cation transmembrane transporter activity"/>
    <property type="evidence" value="ECO:0007669"/>
    <property type="project" value="InterPro"/>
</dbReference>
<keyword evidence="5 7" id="KW-1133">Transmembrane helix</keyword>
<sequence>MEHFDVIIVFVVLAFILVSLYKEILGAAFTFFVATMVLGFFGVLTPKELLAGFANEQLAVIIMLLLLGDAIRQISVIEIFFSRIFPRQSGYRGFLSRIMLWIGGFSAFLNNTPLVAVMMPYVHNWCKRNNISPSKLLLPLSYAAILGGCVTLIGTSTNLIVNGMVVDQTIFPDMEPIRMFDFFWVGFPMLIIGFLYLFFFGNRLLPERNILSKEISGSERKYVVEAKVHKSSKLAGKTIEESGLGNSKGLFLAEVVRKKYTFQVFDKDFVLECGDLLRFAGESEDIANLLSDGSNLTLPTVGMMSKLKRADVVEIVISHNSSLISKMVKDVKFRAKYDSVLLAIHRNGERITGKLEELKLKAGDVILILAGDDFNSRLQDDLDFYVISKVKEVRKPERYKVWTLFGGTLLAIFLSALNLIPLFMGLLVVLVVINILGVVSAKDLPKNIDYNLAVIIALSLALGTAMIKTGVADMIADFMISILFPFGKIAVLAGIYLITTVLAAYITNKAAVAIIFPISLTAAHALELNPLPFALVVSFAAAANFLTPIGYQTNLMVYGPGGYTFKDFFRIGWPLTIIYMVVTVVILNYMYL</sequence>
<evidence type="ECO:0000256" key="5">
    <source>
        <dbReference type="ARBA" id="ARBA00022989"/>
    </source>
</evidence>
<evidence type="ECO:0000256" key="2">
    <source>
        <dbReference type="ARBA" id="ARBA00022448"/>
    </source>
</evidence>
<dbReference type="InterPro" id="IPR036721">
    <property type="entry name" value="RCK_C_sf"/>
</dbReference>
<keyword evidence="4" id="KW-0677">Repeat</keyword>
<dbReference type="Pfam" id="PF03600">
    <property type="entry name" value="CitMHS"/>
    <property type="match status" value="1"/>
</dbReference>
<name>A0AAE3MCY8_9BACT</name>
<evidence type="ECO:0000313" key="10">
    <source>
        <dbReference type="Proteomes" id="UP001207408"/>
    </source>
</evidence>
<dbReference type="PANTHER" id="PTHR43652:SF2">
    <property type="entry name" value="BASIC AMINO ACID ANTIPORTER YFCC-RELATED"/>
    <property type="match status" value="1"/>
</dbReference>
<dbReference type="Proteomes" id="UP001207408">
    <property type="component" value="Unassembled WGS sequence"/>
</dbReference>
<feature type="domain" description="RCK C-terminal" evidence="8">
    <location>
        <begin position="211"/>
        <end position="295"/>
    </location>
</feature>
<evidence type="ECO:0000313" key="9">
    <source>
        <dbReference type="EMBL" id="MCW3805653.1"/>
    </source>
</evidence>
<feature type="transmembrane region" description="Helical" evidence="7">
    <location>
        <begin position="98"/>
        <end position="119"/>
    </location>
</feature>
<dbReference type="EMBL" id="JAPDPI010000014">
    <property type="protein sequence ID" value="MCW3805653.1"/>
    <property type="molecule type" value="Genomic_DNA"/>
</dbReference>
<reference evidence="9" key="1">
    <citation type="submission" date="2022-10" db="EMBL/GenBank/DDBJ databases">
        <authorList>
            <person name="Yu W.X."/>
        </authorList>
    </citation>
    <scope>NUCLEOTIDE SEQUENCE</scope>
    <source>
        <strain evidence="9">D04</strain>
    </source>
</reference>
<organism evidence="9 10">
    <name type="scientific">Plebeiibacterium marinum</name>
    <dbReference type="NCBI Taxonomy" id="2992111"/>
    <lineage>
        <taxon>Bacteria</taxon>
        <taxon>Pseudomonadati</taxon>
        <taxon>Bacteroidota</taxon>
        <taxon>Bacteroidia</taxon>
        <taxon>Marinilabiliales</taxon>
        <taxon>Marinilabiliaceae</taxon>
        <taxon>Plebeiibacterium</taxon>
    </lineage>
</organism>
<gene>
    <name evidence="9" type="ORF">OM074_08425</name>
</gene>
<dbReference type="GO" id="GO:0006813">
    <property type="term" value="P:potassium ion transport"/>
    <property type="evidence" value="ECO:0007669"/>
    <property type="project" value="InterPro"/>
</dbReference>
<keyword evidence="6 7" id="KW-0472">Membrane</keyword>
<keyword evidence="2" id="KW-0813">Transport</keyword>
<feature type="transmembrane region" description="Helical" evidence="7">
    <location>
        <begin position="510"/>
        <end position="526"/>
    </location>
</feature>
<keyword evidence="3 7" id="KW-0812">Transmembrane</keyword>
<dbReference type="PROSITE" id="PS51202">
    <property type="entry name" value="RCK_C"/>
    <property type="match status" value="2"/>
</dbReference>
<comment type="subcellular location">
    <subcellularLocation>
        <location evidence="1">Membrane</location>
        <topology evidence="1">Multi-pass membrane protein</topology>
    </subcellularLocation>
</comment>
<comment type="caution">
    <text evidence="9">The sequence shown here is derived from an EMBL/GenBank/DDBJ whole genome shotgun (WGS) entry which is preliminary data.</text>
</comment>
<feature type="transmembrane region" description="Helical" evidence="7">
    <location>
        <begin position="5"/>
        <end position="21"/>
    </location>
</feature>
<feature type="transmembrane region" description="Helical" evidence="7">
    <location>
        <begin position="532"/>
        <end position="551"/>
    </location>
</feature>
<feature type="transmembrane region" description="Helical" evidence="7">
    <location>
        <begin position="58"/>
        <end position="86"/>
    </location>
</feature>
<dbReference type="GO" id="GO:0005886">
    <property type="term" value="C:plasma membrane"/>
    <property type="evidence" value="ECO:0007669"/>
    <property type="project" value="TreeGrafter"/>
</dbReference>
<proteinExistence type="predicted"/>
<accession>A0AAE3MCY8</accession>
<feature type="transmembrane region" description="Helical" evidence="7">
    <location>
        <begin position="181"/>
        <end position="200"/>
    </location>
</feature>
<feature type="transmembrane region" description="Helical" evidence="7">
    <location>
        <begin position="571"/>
        <end position="591"/>
    </location>
</feature>
<protein>
    <submittedName>
        <fullName evidence="9">SLC13 family permease</fullName>
    </submittedName>
</protein>
<feature type="transmembrane region" description="Helical" evidence="7">
    <location>
        <begin position="479"/>
        <end position="498"/>
    </location>
</feature>
<evidence type="ECO:0000256" key="1">
    <source>
        <dbReference type="ARBA" id="ARBA00004141"/>
    </source>
</evidence>
<evidence type="ECO:0000256" key="7">
    <source>
        <dbReference type="SAM" id="Phobius"/>
    </source>
</evidence>
<evidence type="ECO:0000256" key="4">
    <source>
        <dbReference type="ARBA" id="ARBA00022737"/>
    </source>
</evidence>
<feature type="transmembrane region" description="Helical" evidence="7">
    <location>
        <begin position="448"/>
        <end position="467"/>
    </location>
</feature>
<evidence type="ECO:0000256" key="3">
    <source>
        <dbReference type="ARBA" id="ARBA00022692"/>
    </source>
</evidence>
<feature type="transmembrane region" description="Helical" evidence="7">
    <location>
        <begin position="27"/>
        <end position="46"/>
    </location>
</feature>
<dbReference type="InterPro" id="IPR006037">
    <property type="entry name" value="RCK_C"/>
</dbReference>
<evidence type="ECO:0000256" key="6">
    <source>
        <dbReference type="ARBA" id="ARBA00023136"/>
    </source>
</evidence>
<evidence type="ECO:0000259" key="8">
    <source>
        <dbReference type="PROSITE" id="PS51202"/>
    </source>
</evidence>
<dbReference type="AlphaFoldDB" id="A0AAE3MCY8"/>
<dbReference type="PANTHER" id="PTHR43652">
    <property type="entry name" value="BASIC AMINO ACID ANTIPORTER YFCC-RELATED"/>
    <property type="match status" value="1"/>
</dbReference>
<dbReference type="Gene3D" id="3.30.70.1450">
    <property type="entry name" value="Regulator of K+ conductance, C-terminal domain"/>
    <property type="match status" value="2"/>
</dbReference>
<keyword evidence="10" id="KW-1185">Reference proteome</keyword>
<dbReference type="Pfam" id="PF02080">
    <property type="entry name" value="TrkA_C"/>
    <property type="match status" value="2"/>
</dbReference>
<feature type="transmembrane region" description="Helical" evidence="7">
    <location>
        <begin position="140"/>
        <end position="161"/>
    </location>
</feature>
<dbReference type="SUPFAM" id="SSF116726">
    <property type="entry name" value="TrkA C-terminal domain-like"/>
    <property type="match status" value="2"/>
</dbReference>
<feature type="domain" description="RCK C-terminal" evidence="8">
    <location>
        <begin position="299"/>
        <end position="384"/>
    </location>
</feature>
<dbReference type="RefSeq" id="WP_301199023.1">
    <property type="nucleotide sequence ID" value="NZ_JAPDPI010000014.1"/>
</dbReference>
<feature type="transmembrane region" description="Helical" evidence="7">
    <location>
        <begin position="423"/>
        <end position="441"/>
    </location>
</feature>
<dbReference type="InterPro" id="IPR051679">
    <property type="entry name" value="DASS-Related_Transporters"/>
</dbReference>
<dbReference type="InterPro" id="IPR004680">
    <property type="entry name" value="Cit_transptr-like_dom"/>
</dbReference>